<accession>A0ABR0M231</accession>
<evidence type="ECO:0000313" key="1">
    <source>
        <dbReference type="EMBL" id="KAK5276887.1"/>
    </source>
</evidence>
<sequence length="136" mass="14901">MDNNTKPSTIKRSIRSGSSIAGVPSVVKCVWTPPKTKNLLVFEGKIEDAKSQRSCSMHEFCKGHLCMSNGAYLIPYGFATGGEIVSSDGSVLNQAVINGRKSASDVADHCFKRTKGKRRIMRKSCNGFRPTNTFRL</sequence>
<proteinExistence type="predicted"/>
<organism evidence="1 2">
    <name type="scientific">Cryomyces antarcticus</name>
    <dbReference type="NCBI Taxonomy" id="329879"/>
    <lineage>
        <taxon>Eukaryota</taxon>
        <taxon>Fungi</taxon>
        <taxon>Dikarya</taxon>
        <taxon>Ascomycota</taxon>
        <taxon>Pezizomycotina</taxon>
        <taxon>Dothideomycetes</taxon>
        <taxon>Dothideomycetes incertae sedis</taxon>
        <taxon>Cryomyces</taxon>
    </lineage>
</organism>
<reference evidence="1 2" key="1">
    <citation type="submission" date="2023-08" db="EMBL/GenBank/DDBJ databases">
        <title>Black Yeasts Isolated from many extreme environments.</title>
        <authorList>
            <person name="Coleine C."/>
            <person name="Stajich J.E."/>
            <person name="Selbmann L."/>
        </authorList>
    </citation>
    <scope>NUCLEOTIDE SEQUENCE [LARGE SCALE GENOMIC DNA]</scope>
    <source>
        <strain evidence="1 2">CCFEE 536</strain>
    </source>
</reference>
<gene>
    <name evidence="1" type="ORF">LTR16_010550</name>
</gene>
<dbReference type="EMBL" id="JAVRRA010003029">
    <property type="protein sequence ID" value="KAK5276887.1"/>
    <property type="molecule type" value="Genomic_DNA"/>
</dbReference>
<keyword evidence="2" id="KW-1185">Reference proteome</keyword>
<evidence type="ECO:0008006" key="3">
    <source>
        <dbReference type="Google" id="ProtNLM"/>
    </source>
</evidence>
<dbReference type="Proteomes" id="UP001357485">
    <property type="component" value="Unassembled WGS sequence"/>
</dbReference>
<comment type="caution">
    <text evidence="1">The sequence shown here is derived from an EMBL/GenBank/DDBJ whole genome shotgun (WGS) entry which is preliminary data.</text>
</comment>
<feature type="non-terminal residue" evidence="1">
    <location>
        <position position="136"/>
    </location>
</feature>
<evidence type="ECO:0000313" key="2">
    <source>
        <dbReference type="Proteomes" id="UP001357485"/>
    </source>
</evidence>
<name>A0ABR0M231_9PEZI</name>
<protein>
    <recommendedName>
        <fullName evidence="3">Pectate lyase</fullName>
    </recommendedName>
</protein>